<protein>
    <submittedName>
        <fullName evidence="2">ISLre2 family transposase</fullName>
    </submittedName>
</protein>
<evidence type="ECO:0000313" key="2">
    <source>
        <dbReference type="EMBL" id="WZL75122.1"/>
    </source>
</evidence>
<dbReference type="RefSeq" id="WP_369017268.1">
    <property type="nucleotide sequence ID" value="NZ_CP121689.1"/>
</dbReference>
<dbReference type="Pfam" id="PF06782">
    <property type="entry name" value="UPF0236"/>
    <property type="match status" value="1"/>
</dbReference>
<reference evidence="2 3" key="1">
    <citation type="submission" date="2023-03" db="EMBL/GenBank/DDBJ databases">
        <title>Novel Species.</title>
        <authorList>
            <person name="Ma S."/>
        </authorList>
    </citation>
    <scope>NUCLEOTIDE SEQUENCE [LARGE SCALE GENOMIC DNA]</scope>
    <source>
        <strain evidence="2 3">B11</strain>
    </source>
</reference>
<sequence>MNIVQQILKGFQRVMEISLHSLEEGMNFQEFEEKLWEVMNGMGKDILKAVLEARDQEIWKERERRLTWEVVRKNNSRTILTLFGDVSYQRTYYRNKSTGEYLHLLDEQAGFKKRRRIDPLLEALILEKATDCSYQKAGREILPKHQEVTVSPEVVKRLVHNLKKEEVGEEALLDQGKETIQKKCCQYLFIEADEDHVSWQRKRKKSTNQTGERKKRKKKRLLAKLVYVHEGKENPNSGRVQLKNSHYFAGLYQDTENLFYEVLDYLEEHYDLDKVNCIFLGGDGASWIKKGLEILPKSLFVLDRFHLVKRLQAALHHNTFLEKKVWKALEEGSWEKVQAILLRALSESRDSQERAKLEDLFLYLKNNWEGILNSKRYKELHLAVSAEGHVSHVLSARLSHRPMGWGKKGADHMSYLRALKFNRCSIRDFYLRTHKQELPAFTLSPENIQKEKEKGKQVIQEVYGNIPVMKGPVDTLRLTIKALTQEMSWIPVI</sequence>
<gene>
    <name evidence="2" type="ORF">QBE54_05840</name>
</gene>
<evidence type="ECO:0000313" key="3">
    <source>
        <dbReference type="Proteomes" id="UP001461341"/>
    </source>
</evidence>
<organism evidence="2 3">
    <name type="scientific">Thermatribacter velox</name>
    <dbReference type="NCBI Taxonomy" id="3039681"/>
    <lineage>
        <taxon>Bacteria</taxon>
        <taxon>Pseudomonadati</taxon>
        <taxon>Atribacterota</taxon>
        <taxon>Atribacteria</taxon>
        <taxon>Atribacterales</taxon>
        <taxon>Thermatribacteraceae</taxon>
        <taxon>Thermatribacter</taxon>
    </lineage>
</organism>
<dbReference type="EMBL" id="CP121689">
    <property type="protein sequence ID" value="WZL75122.1"/>
    <property type="molecule type" value="Genomic_DNA"/>
</dbReference>
<keyword evidence="3" id="KW-1185">Reference proteome</keyword>
<proteinExistence type="inferred from homology"/>
<evidence type="ECO:0000256" key="1">
    <source>
        <dbReference type="ARBA" id="ARBA00006539"/>
    </source>
</evidence>
<dbReference type="Proteomes" id="UP001461341">
    <property type="component" value="Chromosome"/>
</dbReference>
<dbReference type="InterPro" id="IPR009620">
    <property type="entry name" value="UPF0236"/>
</dbReference>
<accession>A0ABZ2Y941</accession>
<dbReference type="NCBIfam" id="NF033529">
    <property type="entry name" value="transpos_ISLre2"/>
    <property type="match status" value="1"/>
</dbReference>
<name>A0ABZ2Y941_9BACT</name>
<comment type="similarity">
    <text evidence="1">Belongs to the UPF0236 family.</text>
</comment>